<feature type="transmembrane region" description="Helical" evidence="5">
    <location>
        <begin position="100"/>
        <end position="122"/>
    </location>
</feature>
<protein>
    <recommendedName>
        <fullName evidence="6">CWH43-like N-terminal domain-containing protein</fullName>
    </recommendedName>
</protein>
<dbReference type="AlphaFoldDB" id="A0A2A9NRL9"/>
<dbReference type="InterPro" id="IPR019402">
    <property type="entry name" value="CWH43_N"/>
</dbReference>
<evidence type="ECO:0000256" key="2">
    <source>
        <dbReference type="ARBA" id="ARBA00022692"/>
    </source>
</evidence>
<keyword evidence="3 5" id="KW-1133">Transmembrane helix</keyword>
<comment type="subcellular location">
    <subcellularLocation>
        <location evidence="1">Endomembrane system</location>
        <topology evidence="1">Multi-pass membrane protein</topology>
    </subcellularLocation>
</comment>
<dbReference type="InterPro" id="IPR050911">
    <property type="entry name" value="DRAM/TMEM150_Autophagy_Mod"/>
</dbReference>
<feature type="transmembrane region" description="Helical" evidence="5">
    <location>
        <begin position="12"/>
        <end position="35"/>
    </location>
</feature>
<dbReference type="GO" id="GO:0005886">
    <property type="term" value="C:plasma membrane"/>
    <property type="evidence" value="ECO:0007669"/>
    <property type="project" value="TreeGrafter"/>
</dbReference>
<evidence type="ECO:0000259" key="6">
    <source>
        <dbReference type="Pfam" id="PF10277"/>
    </source>
</evidence>
<evidence type="ECO:0000313" key="8">
    <source>
        <dbReference type="Proteomes" id="UP000242287"/>
    </source>
</evidence>
<dbReference type="STRING" id="703135.A0A2A9NRL9"/>
<evidence type="ECO:0000256" key="4">
    <source>
        <dbReference type="ARBA" id="ARBA00023136"/>
    </source>
</evidence>
<evidence type="ECO:0000313" key="7">
    <source>
        <dbReference type="EMBL" id="PFH53189.1"/>
    </source>
</evidence>
<feature type="transmembrane region" description="Helical" evidence="5">
    <location>
        <begin position="197"/>
        <end position="218"/>
    </location>
</feature>
<feature type="domain" description="CWH43-like N-terminal" evidence="6">
    <location>
        <begin position="11"/>
        <end position="221"/>
    </location>
</feature>
<dbReference type="EMBL" id="KZ301975">
    <property type="protein sequence ID" value="PFH53189.1"/>
    <property type="molecule type" value="Genomic_DNA"/>
</dbReference>
<name>A0A2A9NRL9_9AGAR</name>
<dbReference type="PANTHER" id="PTHR21324">
    <property type="entry name" value="FASTING-INDUCIBLE INTEGRAL MEMBRANE PROTEIN TM6P1-RELATED"/>
    <property type="match status" value="1"/>
</dbReference>
<dbReference type="Proteomes" id="UP000242287">
    <property type="component" value="Unassembled WGS sequence"/>
</dbReference>
<feature type="transmembrane region" description="Helical" evidence="5">
    <location>
        <begin position="168"/>
        <end position="191"/>
    </location>
</feature>
<dbReference type="PANTHER" id="PTHR21324:SF2">
    <property type="entry name" value="EG:22E5.9 PROTEIN"/>
    <property type="match status" value="1"/>
</dbReference>
<gene>
    <name evidence="7" type="ORF">AMATHDRAFT_138319</name>
</gene>
<sequence length="250" mass="28418">MFPHQHHHWAYVWIPLFGGLVWSSTLLSMLTTWLATGRPKYVSQDGSIAYISDIGADILKPLFIAGCTITACTFIASLIIERWLRQSGRMLPNLRRRESISAVLAMCGSILGGCGLILLSIFDTKRFTHAHRVFLLLFMVGVALSAIFTVIEYRWLRKDFIYVSQLKIAYIVKAIIAGILILLAIAFAVALYQSIDLGAILEWTIAFGYTLYLLTFFYDLRFARGKHRGELSEERMRSNSLLQEIYGVRR</sequence>
<accession>A0A2A9NRL9</accession>
<keyword evidence="8" id="KW-1185">Reference proteome</keyword>
<dbReference type="GO" id="GO:0012505">
    <property type="term" value="C:endomembrane system"/>
    <property type="evidence" value="ECO:0007669"/>
    <property type="project" value="UniProtKB-SubCell"/>
</dbReference>
<evidence type="ECO:0000256" key="5">
    <source>
        <dbReference type="SAM" id="Phobius"/>
    </source>
</evidence>
<dbReference type="OrthoDB" id="10032492at2759"/>
<organism evidence="7 8">
    <name type="scientific">Amanita thiersii Skay4041</name>
    <dbReference type="NCBI Taxonomy" id="703135"/>
    <lineage>
        <taxon>Eukaryota</taxon>
        <taxon>Fungi</taxon>
        <taxon>Dikarya</taxon>
        <taxon>Basidiomycota</taxon>
        <taxon>Agaricomycotina</taxon>
        <taxon>Agaricomycetes</taxon>
        <taxon>Agaricomycetidae</taxon>
        <taxon>Agaricales</taxon>
        <taxon>Pluteineae</taxon>
        <taxon>Amanitaceae</taxon>
        <taxon>Amanita</taxon>
    </lineage>
</organism>
<keyword evidence="2 5" id="KW-0812">Transmembrane</keyword>
<reference evidence="7 8" key="1">
    <citation type="submission" date="2014-02" db="EMBL/GenBank/DDBJ databases">
        <title>Transposable element dynamics among asymbiotic and ectomycorrhizal Amanita fungi.</title>
        <authorList>
            <consortium name="DOE Joint Genome Institute"/>
            <person name="Hess J."/>
            <person name="Skrede I."/>
            <person name="Wolfe B."/>
            <person name="LaButti K."/>
            <person name="Ohm R.A."/>
            <person name="Grigoriev I.V."/>
            <person name="Pringle A."/>
        </authorList>
    </citation>
    <scope>NUCLEOTIDE SEQUENCE [LARGE SCALE GENOMIC DNA]</scope>
    <source>
        <strain evidence="7 8">SKay4041</strain>
    </source>
</reference>
<keyword evidence="4 5" id="KW-0472">Membrane</keyword>
<feature type="transmembrane region" description="Helical" evidence="5">
    <location>
        <begin position="62"/>
        <end position="80"/>
    </location>
</feature>
<evidence type="ECO:0000256" key="3">
    <source>
        <dbReference type="ARBA" id="ARBA00022989"/>
    </source>
</evidence>
<proteinExistence type="predicted"/>
<feature type="transmembrane region" description="Helical" evidence="5">
    <location>
        <begin position="134"/>
        <end position="156"/>
    </location>
</feature>
<dbReference type="Pfam" id="PF10277">
    <property type="entry name" value="Frag1"/>
    <property type="match status" value="1"/>
</dbReference>
<evidence type="ECO:0000256" key="1">
    <source>
        <dbReference type="ARBA" id="ARBA00004127"/>
    </source>
</evidence>